<reference evidence="1 2" key="1">
    <citation type="journal article" date="2018" name="Nat. Ecol. Evol.">
        <title>Shark genomes provide insights into elasmobranch evolution and the origin of vertebrates.</title>
        <authorList>
            <person name="Hara Y"/>
            <person name="Yamaguchi K"/>
            <person name="Onimaru K"/>
            <person name="Kadota M"/>
            <person name="Koyanagi M"/>
            <person name="Keeley SD"/>
            <person name="Tatsumi K"/>
            <person name="Tanaka K"/>
            <person name="Motone F"/>
            <person name="Kageyama Y"/>
            <person name="Nozu R"/>
            <person name="Adachi N"/>
            <person name="Nishimura O"/>
            <person name="Nakagawa R"/>
            <person name="Tanegashima C"/>
            <person name="Kiyatake I"/>
            <person name="Matsumoto R"/>
            <person name="Murakumo K"/>
            <person name="Nishida K"/>
            <person name="Terakita A"/>
            <person name="Kuratani S"/>
            <person name="Sato K"/>
            <person name="Hyodo S Kuraku.S."/>
        </authorList>
    </citation>
    <scope>NUCLEOTIDE SEQUENCE [LARGE SCALE GENOMIC DNA]</scope>
</reference>
<proteinExistence type="predicted"/>
<accession>A0A401TYH5</accession>
<dbReference type="Proteomes" id="UP000287033">
    <property type="component" value="Unassembled WGS sequence"/>
</dbReference>
<dbReference type="EMBL" id="BEZZ01225189">
    <property type="protein sequence ID" value="GCC47689.1"/>
    <property type="molecule type" value="Genomic_DNA"/>
</dbReference>
<protein>
    <submittedName>
        <fullName evidence="1">Uncharacterized protein</fullName>
    </submittedName>
</protein>
<evidence type="ECO:0000313" key="1">
    <source>
        <dbReference type="EMBL" id="GCC47689.1"/>
    </source>
</evidence>
<organism evidence="1 2">
    <name type="scientific">Chiloscyllium punctatum</name>
    <name type="common">Brownbanded bambooshark</name>
    <name type="synonym">Hemiscyllium punctatum</name>
    <dbReference type="NCBI Taxonomy" id="137246"/>
    <lineage>
        <taxon>Eukaryota</taxon>
        <taxon>Metazoa</taxon>
        <taxon>Chordata</taxon>
        <taxon>Craniata</taxon>
        <taxon>Vertebrata</taxon>
        <taxon>Chondrichthyes</taxon>
        <taxon>Elasmobranchii</taxon>
        <taxon>Galeomorphii</taxon>
        <taxon>Galeoidea</taxon>
        <taxon>Orectolobiformes</taxon>
        <taxon>Hemiscylliidae</taxon>
        <taxon>Chiloscyllium</taxon>
    </lineage>
</organism>
<feature type="non-terminal residue" evidence="1">
    <location>
        <position position="1"/>
    </location>
</feature>
<gene>
    <name evidence="1" type="ORF">chiPu_0032009</name>
</gene>
<keyword evidence="2" id="KW-1185">Reference proteome</keyword>
<comment type="caution">
    <text evidence="1">The sequence shown here is derived from an EMBL/GenBank/DDBJ whole genome shotgun (WGS) entry which is preliminary data.</text>
</comment>
<name>A0A401TYH5_CHIPU</name>
<sequence length="84" mass="9772">LDIEGNALRLAQKLLRLLDVLLKLLERGIRQARQILRLIDEALRLILQAGDLVVDLLQRARGREDVLRVVARIEDCPLRLCRRR</sequence>
<evidence type="ECO:0000313" key="2">
    <source>
        <dbReference type="Proteomes" id="UP000287033"/>
    </source>
</evidence>
<dbReference type="AlphaFoldDB" id="A0A401TYH5"/>